<dbReference type="PANTHER" id="PTHR12622">
    <property type="entry name" value="DELTEX-RELATED"/>
    <property type="match status" value="1"/>
</dbReference>
<organism evidence="3 4">
    <name type="scientific">Solea senegalensis</name>
    <name type="common">Senegalese sole</name>
    <dbReference type="NCBI Taxonomy" id="28829"/>
    <lineage>
        <taxon>Eukaryota</taxon>
        <taxon>Metazoa</taxon>
        <taxon>Chordata</taxon>
        <taxon>Craniata</taxon>
        <taxon>Vertebrata</taxon>
        <taxon>Euteleostomi</taxon>
        <taxon>Actinopterygii</taxon>
        <taxon>Neopterygii</taxon>
        <taxon>Teleostei</taxon>
        <taxon>Neoteleostei</taxon>
        <taxon>Acanthomorphata</taxon>
        <taxon>Carangaria</taxon>
        <taxon>Pleuronectiformes</taxon>
        <taxon>Pleuronectoidei</taxon>
        <taxon>Soleidae</taxon>
        <taxon>Solea</taxon>
    </lineage>
</organism>
<comment type="caution">
    <text evidence="3">The sequence shown here is derived from an EMBL/GenBank/DDBJ whole genome shotgun (WGS) entry which is preliminary data.</text>
</comment>
<evidence type="ECO:0000313" key="4">
    <source>
        <dbReference type="Proteomes" id="UP000693946"/>
    </source>
</evidence>
<reference evidence="3 4" key="1">
    <citation type="journal article" date="2021" name="Sci. Rep.">
        <title>Chromosome anchoring in Senegalese sole (Solea senegalensis) reveals sex-associated markers and genome rearrangements in flatfish.</title>
        <authorList>
            <person name="Guerrero-Cozar I."/>
            <person name="Gomez-Garrido J."/>
            <person name="Berbel C."/>
            <person name="Martinez-Blanch J.F."/>
            <person name="Alioto T."/>
            <person name="Claros M.G."/>
            <person name="Gagnaire P.A."/>
            <person name="Manchado M."/>
        </authorList>
    </citation>
    <scope>NUCLEOTIDE SEQUENCE [LARGE SCALE GENOMIC DNA]</scope>
    <source>
        <strain evidence="3">Sse05_10M</strain>
    </source>
</reference>
<dbReference type="AlphaFoldDB" id="A0AAV6TB38"/>
<dbReference type="GO" id="GO:0005737">
    <property type="term" value="C:cytoplasm"/>
    <property type="evidence" value="ECO:0007669"/>
    <property type="project" value="UniProtKB-SubCell"/>
</dbReference>
<comment type="pathway">
    <text evidence="1">Protein modification; protein ubiquitination.</text>
</comment>
<dbReference type="GO" id="GO:0016567">
    <property type="term" value="P:protein ubiquitination"/>
    <property type="evidence" value="ECO:0007669"/>
    <property type="project" value="UniProtKB-UniRule"/>
</dbReference>
<comment type="similarity">
    <text evidence="1">Belongs to the Deltex family.</text>
</comment>
<evidence type="ECO:0000256" key="1">
    <source>
        <dbReference type="RuleBase" id="RU367105"/>
    </source>
</evidence>
<keyword evidence="4" id="KW-1185">Reference proteome</keyword>
<name>A0AAV6TB38_SOLSE</name>
<dbReference type="InterPro" id="IPR039396">
    <property type="entry name" value="Deltex_C"/>
</dbReference>
<dbReference type="InterPro" id="IPR039398">
    <property type="entry name" value="Deltex_fam"/>
</dbReference>
<dbReference type="Proteomes" id="UP000693946">
    <property type="component" value="Linkage Group LG1"/>
</dbReference>
<dbReference type="EMBL" id="JAGKHQ010000001">
    <property type="protein sequence ID" value="KAG7526595.1"/>
    <property type="molecule type" value="Genomic_DNA"/>
</dbReference>
<accession>A0AAV6TB38</accession>
<gene>
    <name evidence="3" type="ORF">JOB18_042604</name>
</gene>
<keyword evidence="1" id="KW-0862">Zinc</keyword>
<dbReference type="GO" id="GO:0008270">
    <property type="term" value="F:zinc ion binding"/>
    <property type="evidence" value="ECO:0007669"/>
    <property type="project" value="UniProtKB-KW"/>
</dbReference>
<comment type="catalytic activity">
    <reaction evidence="1">
        <text>S-ubiquitinyl-[E2 ubiquitin-conjugating enzyme]-L-cysteine + [acceptor protein]-L-lysine = [E2 ubiquitin-conjugating enzyme]-L-cysteine + N(6)-ubiquitinyl-[acceptor protein]-L-lysine.</text>
        <dbReference type="EC" id="2.3.2.27"/>
    </reaction>
</comment>
<feature type="domain" description="Deltex C-terminal" evidence="2">
    <location>
        <begin position="100"/>
        <end position="228"/>
    </location>
</feature>
<dbReference type="Pfam" id="PF18102">
    <property type="entry name" value="DTC"/>
    <property type="match status" value="1"/>
</dbReference>
<dbReference type="EC" id="2.3.2.27" evidence="1"/>
<dbReference type="GO" id="GO:0061630">
    <property type="term" value="F:ubiquitin protein ligase activity"/>
    <property type="evidence" value="ECO:0007669"/>
    <property type="project" value="UniProtKB-UniRule"/>
</dbReference>
<evidence type="ECO:0000313" key="3">
    <source>
        <dbReference type="EMBL" id="KAG7526595.1"/>
    </source>
</evidence>
<comment type="subcellular location">
    <subcellularLocation>
        <location evidence="1">Cytoplasm</location>
    </subcellularLocation>
</comment>
<evidence type="ECO:0000259" key="2">
    <source>
        <dbReference type="Pfam" id="PF18102"/>
    </source>
</evidence>
<sequence>MRSDSDCGRYKKNSLALNSNGTFVTVSLLSPVTYLGQHQQETEESTSHLLQFEEQHCNSMGAGQSSDKLHCNRYLDGQGPPSLTQQANDRVNGTNYRPNGCQPEGQMNMEILHRGLPGFSNDNTIQITFIFPDGIQTEKHPHPGQTYAGLQGTTYLPDNFKGRGVLRLVDKAFYQQLLFTVATGKDGKDKVTASIPLKMNPDGESRIDDYPDSDYLETVRKLLKDKGIE</sequence>
<dbReference type="GO" id="GO:0007219">
    <property type="term" value="P:Notch signaling pathway"/>
    <property type="evidence" value="ECO:0007669"/>
    <property type="project" value="InterPro"/>
</dbReference>
<keyword evidence="1" id="KW-0863">Zinc-finger</keyword>
<proteinExistence type="inferred from homology"/>
<keyword evidence="1" id="KW-0808">Transferase</keyword>
<keyword evidence="1" id="KW-0963">Cytoplasm</keyword>
<keyword evidence="1" id="KW-0479">Metal-binding</keyword>
<protein>
    <recommendedName>
        <fullName evidence="1">E3 ubiquitin-protein ligase</fullName>
        <ecNumber evidence="1">2.3.2.27</ecNumber>
    </recommendedName>
</protein>